<name>A0ABU2B7X4_9CORY</name>
<dbReference type="SUPFAM" id="SSF52833">
    <property type="entry name" value="Thioredoxin-like"/>
    <property type="match status" value="1"/>
</dbReference>
<gene>
    <name evidence="2" type="ORF">J2S37_001250</name>
</gene>
<dbReference type="EMBL" id="JAVDYF010000001">
    <property type="protein sequence ID" value="MDR7354712.1"/>
    <property type="molecule type" value="Genomic_DNA"/>
</dbReference>
<keyword evidence="3" id="KW-1185">Reference proteome</keyword>
<evidence type="ECO:0000313" key="3">
    <source>
        <dbReference type="Proteomes" id="UP001183619"/>
    </source>
</evidence>
<dbReference type="RefSeq" id="WP_277104632.1">
    <property type="nucleotide sequence ID" value="NZ_BAAAJS010000049.1"/>
</dbReference>
<dbReference type="Pfam" id="PF00462">
    <property type="entry name" value="Glutaredoxin"/>
    <property type="match status" value="1"/>
</dbReference>
<sequence>MIVYGTPLCPDCVEATAALDARGIHYEYVIITESIVALKQFTRLRDTHPAFDAAKKDGYLGIPAFVREGKVSMDISDVLDSAL</sequence>
<feature type="domain" description="Glutaredoxin" evidence="1">
    <location>
        <begin position="2"/>
        <end position="35"/>
    </location>
</feature>
<evidence type="ECO:0000259" key="1">
    <source>
        <dbReference type="Pfam" id="PF00462"/>
    </source>
</evidence>
<proteinExistence type="predicted"/>
<protein>
    <submittedName>
        <fullName evidence="2">Glutaredoxin-related protein</fullName>
    </submittedName>
</protein>
<evidence type="ECO:0000313" key="2">
    <source>
        <dbReference type="EMBL" id="MDR7354712.1"/>
    </source>
</evidence>
<organism evidence="2 3">
    <name type="scientific">Corynebacterium felinum</name>
    <dbReference type="NCBI Taxonomy" id="131318"/>
    <lineage>
        <taxon>Bacteria</taxon>
        <taxon>Bacillati</taxon>
        <taxon>Actinomycetota</taxon>
        <taxon>Actinomycetes</taxon>
        <taxon>Mycobacteriales</taxon>
        <taxon>Corynebacteriaceae</taxon>
        <taxon>Corynebacterium</taxon>
    </lineage>
</organism>
<dbReference type="InterPro" id="IPR036249">
    <property type="entry name" value="Thioredoxin-like_sf"/>
</dbReference>
<accession>A0ABU2B7X4</accession>
<dbReference type="InterPro" id="IPR002109">
    <property type="entry name" value="Glutaredoxin"/>
</dbReference>
<comment type="caution">
    <text evidence="2">The sequence shown here is derived from an EMBL/GenBank/DDBJ whole genome shotgun (WGS) entry which is preliminary data.</text>
</comment>
<dbReference type="Gene3D" id="3.40.30.10">
    <property type="entry name" value="Glutaredoxin"/>
    <property type="match status" value="1"/>
</dbReference>
<reference evidence="2 3" key="1">
    <citation type="submission" date="2023-07" db="EMBL/GenBank/DDBJ databases">
        <title>Sequencing the genomes of 1000 actinobacteria strains.</title>
        <authorList>
            <person name="Klenk H.-P."/>
        </authorList>
    </citation>
    <scope>NUCLEOTIDE SEQUENCE [LARGE SCALE GENOMIC DNA]</scope>
    <source>
        <strain evidence="2 3">DSM 44508</strain>
    </source>
</reference>
<dbReference type="Proteomes" id="UP001183619">
    <property type="component" value="Unassembled WGS sequence"/>
</dbReference>